<evidence type="ECO:0000256" key="1">
    <source>
        <dbReference type="SAM" id="Coils"/>
    </source>
</evidence>
<dbReference type="Gene3D" id="3.40.50.300">
    <property type="entry name" value="P-loop containing nucleotide triphosphate hydrolases"/>
    <property type="match status" value="1"/>
</dbReference>
<name>A0A381V0S8_9ZZZZ</name>
<dbReference type="SUPFAM" id="SSF52540">
    <property type="entry name" value="P-loop containing nucleoside triphosphate hydrolases"/>
    <property type="match status" value="1"/>
</dbReference>
<sequence length="370" mass="42217">MKKNQQEIEQKINTLGRDLSDSKQAKLEATESETELLKLRYTLEHEDYALPEHSELASIEKILAALAYSPEEHNKTAQILQRLQGIHERYQMLQAALKNLSSEQLALNHANKLALARREELDLIQKTIDESMAYTDDLAQLKDSLKSSYDNVSKMRTEYQDLFGRKTSVETQLKKLENLEHQILDKSTEINTLRTELDLYKELNVAFGKQGVQALLIESVLPQIEDEANRLLSRMTDGLMTLKLETQRELKSRKGDFAETLDITISDHLGPRNYELFSGGEAFRINIALRIALSKILARRSGAPLSTLFIDEGFGTQDVSGRERILDVLRAIENDFQQIIVITHLDELKESFPVRIQVEKRNGTSTCYIA</sequence>
<keyword evidence="1" id="KW-0175">Coiled coil</keyword>
<dbReference type="InterPro" id="IPR027417">
    <property type="entry name" value="P-loop_NTPase"/>
</dbReference>
<reference evidence="2" key="1">
    <citation type="submission" date="2018-05" db="EMBL/GenBank/DDBJ databases">
        <authorList>
            <person name="Lanie J.A."/>
            <person name="Ng W.-L."/>
            <person name="Kazmierczak K.M."/>
            <person name="Andrzejewski T.M."/>
            <person name="Davidsen T.M."/>
            <person name="Wayne K.J."/>
            <person name="Tettelin H."/>
            <person name="Glass J.I."/>
            <person name="Rusch D."/>
            <person name="Podicherti R."/>
            <person name="Tsui H.-C.T."/>
            <person name="Winkler M.E."/>
        </authorList>
    </citation>
    <scope>NUCLEOTIDE SEQUENCE</scope>
</reference>
<feature type="coiled-coil region" evidence="1">
    <location>
        <begin position="169"/>
        <end position="196"/>
    </location>
</feature>
<dbReference type="PANTHER" id="PTHR32114">
    <property type="entry name" value="ABC TRANSPORTER ABCH.3"/>
    <property type="match status" value="1"/>
</dbReference>
<gene>
    <name evidence="2" type="ORF">METZ01_LOCUS85687</name>
</gene>
<accession>A0A381V0S8</accession>
<dbReference type="EMBL" id="UINC01007350">
    <property type="protein sequence ID" value="SVA32833.1"/>
    <property type="molecule type" value="Genomic_DNA"/>
</dbReference>
<dbReference type="PANTHER" id="PTHR32114:SF2">
    <property type="entry name" value="ABC TRANSPORTER ABCH.3"/>
    <property type="match status" value="1"/>
</dbReference>
<proteinExistence type="predicted"/>
<protein>
    <recommendedName>
        <fullName evidence="3">RecF/RecN/SMC N-terminal domain-containing protein</fullName>
    </recommendedName>
</protein>
<organism evidence="2">
    <name type="scientific">marine metagenome</name>
    <dbReference type="NCBI Taxonomy" id="408172"/>
    <lineage>
        <taxon>unclassified sequences</taxon>
        <taxon>metagenomes</taxon>
        <taxon>ecological metagenomes</taxon>
    </lineage>
</organism>
<evidence type="ECO:0000313" key="2">
    <source>
        <dbReference type="EMBL" id="SVA32833.1"/>
    </source>
</evidence>
<dbReference type="AlphaFoldDB" id="A0A381V0S8"/>
<evidence type="ECO:0008006" key="3">
    <source>
        <dbReference type="Google" id="ProtNLM"/>
    </source>
</evidence>